<evidence type="ECO:0000259" key="2">
    <source>
        <dbReference type="Pfam" id="PF06580"/>
    </source>
</evidence>
<keyword evidence="4" id="KW-1185">Reference proteome</keyword>
<dbReference type="GO" id="GO:0016020">
    <property type="term" value="C:membrane"/>
    <property type="evidence" value="ECO:0007669"/>
    <property type="project" value="InterPro"/>
</dbReference>
<proteinExistence type="predicted"/>
<dbReference type="InterPro" id="IPR010559">
    <property type="entry name" value="Sig_transdc_His_kin_internal"/>
</dbReference>
<reference evidence="3" key="1">
    <citation type="submission" date="2021-10" db="EMBL/GenBank/DDBJ databases">
        <title>Anaerobic single-cell dispensing facilitates the cultivation of human gut bacteria.</title>
        <authorList>
            <person name="Afrizal A."/>
        </authorList>
    </citation>
    <scope>NUCLEOTIDE SEQUENCE</scope>
    <source>
        <strain evidence="3">CLA-AA-H215</strain>
    </source>
</reference>
<dbReference type="Pfam" id="PF02518">
    <property type="entry name" value="HATPase_c"/>
    <property type="match status" value="1"/>
</dbReference>
<dbReference type="InterPro" id="IPR050640">
    <property type="entry name" value="Bact_2-comp_sensor_kinase"/>
</dbReference>
<feature type="domain" description="Histidine kinase/HSP90-like ATPase" evidence="1">
    <location>
        <begin position="164"/>
        <end position="274"/>
    </location>
</feature>
<dbReference type="PANTHER" id="PTHR34220:SF7">
    <property type="entry name" value="SENSOR HISTIDINE KINASE YPDA"/>
    <property type="match status" value="1"/>
</dbReference>
<dbReference type="Gene3D" id="3.30.565.10">
    <property type="entry name" value="Histidine kinase-like ATPase, C-terminal domain"/>
    <property type="match status" value="1"/>
</dbReference>
<keyword evidence="3" id="KW-0808">Transferase</keyword>
<dbReference type="EMBL" id="JAJEQR010000021">
    <property type="protein sequence ID" value="MCC2231064.1"/>
    <property type="molecule type" value="Genomic_DNA"/>
</dbReference>
<organism evidence="3 4">
    <name type="scientific">Hominifimenecus microfluidus</name>
    <dbReference type="NCBI Taxonomy" id="2885348"/>
    <lineage>
        <taxon>Bacteria</taxon>
        <taxon>Bacillati</taxon>
        <taxon>Bacillota</taxon>
        <taxon>Clostridia</taxon>
        <taxon>Lachnospirales</taxon>
        <taxon>Lachnospiraceae</taxon>
        <taxon>Hominifimenecus</taxon>
    </lineage>
</organism>
<dbReference type="PANTHER" id="PTHR34220">
    <property type="entry name" value="SENSOR HISTIDINE KINASE YPDA"/>
    <property type="match status" value="1"/>
</dbReference>
<evidence type="ECO:0000259" key="1">
    <source>
        <dbReference type="Pfam" id="PF02518"/>
    </source>
</evidence>
<dbReference type="Pfam" id="PF06580">
    <property type="entry name" value="His_kinase"/>
    <property type="match status" value="1"/>
</dbReference>
<gene>
    <name evidence="3" type="ORF">LKD81_08645</name>
</gene>
<protein>
    <submittedName>
        <fullName evidence="3">Sensor histidine kinase</fullName>
    </submittedName>
</protein>
<evidence type="ECO:0000313" key="4">
    <source>
        <dbReference type="Proteomes" id="UP001198182"/>
    </source>
</evidence>
<comment type="caution">
    <text evidence="3">The sequence shown here is derived from an EMBL/GenBank/DDBJ whole genome shotgun (WGS) entry which is preliminary data.</text>
</comment>
<sequence length="289" mass="33164">MNGKRWKHWRNTRKFIRVLEKLGVDFSDSGDNTDEKSWVNRILEQAAWVSDAGYSSRLLKTQAQINALHSQINPHFLYNTLEMIRSQALDRDVPEIADMAETLANMFRYNIGQPQSLATFEQELENVKNYFLIQQYRFQNRFELQIDIDSEDSEILECQIPRLTIQPIVENAVHHGLERRSGKGMVRISAFLTEQRLIIRISDDGAGMSRTQAEALREKLNAGMDGLITSGTRHGIALVNISERLKLYFGEEYGLSFSSAEQCGTIVELTLPRKVEKTFKNSTEKVMES</sequence>
<name>A0AAE3EAH5_9FIRM</name>
<accession>A0AAE3EAH5</accession>
<dbReference type="GO" id="GO:0000155">
    <property type="term" value="F:phosphorelay sensor kinase activity"/>
    <property type="evidence" value="ECO:0007669"/>
    <property type="project" value="InterPro"/>
</dbReference>
<keyword evidence="3" id="KW-0418">Kinase</keyword>
<feature type="domain" description="Signal transduction histidine kinase internal region" evidence="2">
    <location>
        <begin position="63"/>
        <end position="142"/>
    </location>
</feature>
<dbReference type="InterPro" id="IPR036890">
    <property type="entry name" value="HATPase_C_sf"/>
</dbReference>
<evidence type="ECO:0000313" key="3">
    <source>
        <dbReference type="EMBL" id="MCC2231064.1"/>
    </source>
</evidence>
<dbReference type="AlphaFoldDB" id="A0AAE3EAH5"/>
<dbReference type="SUPFAM" id="SSF55874">
    <property type="entry name" value="ATPase domain of HSP90 chaperone/DNA topoisomerase II/histidine kinase"/>
    <property type="match status" value="1"/>
</dbReference>
<dbReference type="RefSeq" id="WP_308453597.1">
    <property type="nucleotide sequence ID" value="NZ_JAJEQR010000021.1"/>
</dbReference>
<dbReference type="InterPro" id="IPR003594">
    <property type="entry name" value="HATPase_dom"/>
</dbReference>
<dbReference type="Proteomes" id="UP001198182">
    <property type="component" value="Unassembled WGS sequence"/>
</dbReference>